<dbReference type="CDD" id="cd00130">
    <property type="entry name" value="PAS"/>
    <property type="match status" value="1"/>
</dbReference>
<feature type="transmembrane region" description="Helical" evidence="14">
    <location>
        <begin position="126"/>
        <end position="146"/>
    </location>
</feature>
<evidence type="ECO:0000256" key="3">
    <source>
        <dbReference type="ARBA" id="ARBA00012438"/>
    </source>
</evidence>
<evidence type="ECO:0000256" key="10">
    <source>
        <dbReference type="ARBA" id="ARBA00022989"/>
    </source>
</evidence>
<keyword evidence="8 16" id="KW-0418">Kinase</keyword>
<keyword evidence="6 14" id="KW-0812">Transmembrane</keyword>
<keyword evidence="5" id="KW-0808">Transferase</keyword>
<dbReference type="SUPFAM" id="SSF55874">
    <property type="entry name" value="ATPase domain of HSP90 chaperone/DNA topoisomerase II/histidine kinase"/>
    <property type="match status" value="1"/>
</dbReference>
<dbReference type="InterPro" id="IPR000014">
    <property type="entry name" value="PAS"/>
</dbReference>
<dbReference type="PANTHER" id="PTHR42878:SF7">
    <property type="entry name" value="SENSOR HISTIDINE KINASE GLRK"/>
    <property type="match status" value="1"/>
</dbReference>
<keyword evidence="10 14" id="KW-1133">Transmembrane helix</keyword>
<keyword evidence="7" id="KW-0547">Nucleotide-binding</keyword>
<keyword evidence="9" id="KW-0067">ATP-binding</keyword>
<evidence type="ECO:0000313" key="16">
    <source>
        <dbReference type="EMBL" id="TBO34138.1"/>
    </source>
</evidence>
<evidence type="ECO:0000259" key="15">
    <source>
        <dbReference type="PROSITE" id="PS50109"/>
    </source>
</evidence>
<evidence type="ECO:0000256" key="11">
    <source>
        <dbReference type="ARBA" id="ARBA00023012"/>
    </source>
</evidence>
<dbReference type="Proteomes" id="UP000292120">
    <property type="component" value="Unassembled WGS sequence"/>
</dbReference>
<evidence type="ECO:0000256" key="4">
    <source>
        <dbReference type="ARBA" id="ARBA00022553"/>
    </source>
</evidence>
<evidence type="ECO:0000256" key="2">
    <source>
        <dbReference type="ARBA" id="ARBA00004141"/>
    </source>
</evidence>
<dbReference type="SUPFAM" id="SSF55785">
    <property type="entry name" value="PYP-like sensor domain (PAS domain)"/>
    <property type="match status" value="1"/>
</dbReference>
<evidence type="ECO:0000256" key="1">
    <source>
        <dbReference type="ARBA" id="ARBA00000085"/>
    </source>
</evidence>
<dbReference type="Gene3D" id="3.30.565.10">
    <property type="entry name" value="Histidine kinase-like ATPase, C-terminal domain"/>
    <property type="match status" value="1"/>
</dbReference>
<comment type="catalytic activity">
    <reaction evidence="1">
        <text>ATP + protein L-histidine = ADP + protein N-phospho-L-histidine.</text>
        <dbReference type="EC" id="2.7.13.3"/>
    </reaction>
</comment>
<organism evidence="16 17">
    <name type="scientific">Aquabacterium lacunae</name>
    <dbReference type="NCBI Taxonomy" id="2528630"/>
    <lineage>
        <taxon>Bacteria</taxon>
        <taxon>Pseudomonadati</taxon>
        <taxon>Pseudomonadota</taxon>
        <taxon>Betaproteobacteria</taxon>
        <taxon>Burkholderiales</taxon>
        <taxon>Aquabacterium</taxon>
    </lineage>
</organism>
<evidence type="ECO:0000256" key="13">
    <source>
        <dbReference type="SAM" id="MobiDB-lite"/>
    </source>
</evidence>
<dbReference type="GO" id="GO:0000156">
    <property type="term" value="F:phosphorelay response regulator activity"/>
    <property type="evidence" value="ECO:0007669"/>
    <property type="project" value="TreeGrafter"/>
</dbReference>
<dbReference type="InterPro" id="IPR003594">
    <property type="entry name" value="HATPase_dom"/>
</dbReference>
<feature type="transmembrane region" description="Helical" evidence="14">
    <location>
        <begin position="212"/>
        <end position="231"/>
    </location>
</feature>
<dbReference type="InterPro" id="IPR035965">
    <property type="entry name" value="PAS-like_dom_sf"/>
</dbReference>
<feature type="transmembrane region" description="Helical" evidence="14">
    <location>
        <begin position="188"/>
        <end position="205"/>
    </location>
</feature>
<dbReference type="InterPro" id="IPR003661">
    <property type="entry name" value="HisK_dim/P_dom"/>
</dbReference>
<proteinExistence type="predicted"/>
<dbReference type="EC" id="2.7.13.3" evidence="3"/>
<evidence type="ECO:0000313" key="17">
    <source>
        <dbReference type="Proteomes" id="UP000292120"/>
    </source>
</evidence>
<accession>A0A4Q9H2A1</accession>
<dbReference type="PROSITE" id="PS50109">
    <property type="entry name" value="HIS_KIN"/>
    <property type="match status" value="1"/>
</dbReference>
<evidence type="ECO:0000256" key="5">
    <source>
        <dbReference type="ARBA" id="ARBA00022679"/>
    </source>
</evidence>
<dbReference type="OrthoDB" id="9815750at2"/>
<keyword evidence="11" id="KW-0902">Two-component regulatory system</keyword>
<keyword evidence="12 14" id="KW-0472">Membrane</keyword>
<dbReference type="InterPro" id="IPR004358">
    <property type="entry name" value="Sig_transdc_His_kin-like_C"/>
</dbReference>
<evidence type="ECO:0000256" key="9">
    <source>
        <dbReference type="ARBA" id="ARBA00022840"/>
    </source>
</evidence>
<keyword evidence="4" id="KW-0597">Phosphoprotein</keyword>
<dbReference type="InterPro" id="IPR036890">
    <property type="entry name" value="HATPase_C_sf"/>
</dbReference>
<evidence type="ECO:0000256" key="8">
    <source>
        <dbReference type="ARBA" id="ARBA00022777"/>
    </source>
</evidence>
<dbReference type="InterPro" id="IPR005467">
    <property type="entry name" value="His_kinase_dom"/>
</dbReference>
<evidence type="ECO:0000256" key="6">
    <source>
        <dbReference type="ARBA" id="ARBA00022692"/>
    </source>
</evidence>
<feature type="domain" description="Histidine kinase" evidence="15">
    <location>
        <begin position="416"/>
        <end position="641"/>
    </location>
</feature>
<dbReference type="InterPro" id="IPR036097">
    <property type="entry name" value="HisK_dim/P_sf"/>
</dbReference>
<dbReference type="RefSeq" id="WP_130966087.1">
    <property type="nucleotide sequence ID" value="NZ_SIXI01000001.1"/>
</dbReference>
<dbReference type="Gene3D" id="1.10.287.130">
    <property type="match status" value="1"/>
</dbReference>
<dbReference type="PANTHER" id="PTHR42878">
    <property type="entry name" value="TWO-COMPONENT HISTIDINE KINASE"/>
    <property type="match status" value="1"/>
</dbReference>
<comment type="caution">
    <text evidence="16">The sequence shown here is derived from an EMBL/GenBank/DDBJ whole genome shotgun (WGS) entry which is preliminary data.</text>
</comment>
<dbReference type="Pfam" id="PF00512">
    <property type="entry name" value="HisKA"/>
    <property type="match status" value="1"/>
</dbReference>
<dbReference type="GO" id="GO:0030295">
    <property type="term" value="F:protein kinase activator activity"/>
    <property type="evidence" value="ECO:0007669"/>
    <property type="project" value="TreeGrafter"/>
</dbReference>
<evidence type="ECO:0000256" key="7">
    <source>
        <dbReference type="ARBA" id="ARBA00022741"/>
    </source>
</evidence>
<dbReference type="SMART" id="SM00387">
    <property type="entry name" value="HATPase_c"/>
    <property type="match status" value="1"/>
</dbReference>
<dbReference type="CDD" id="cd00082">
    <property type="entry name" value="HisKA"/>
    <property type="match status" value="1"/>
</dbReference>
<gene>
    <name evidence="16" type="ORF">EYS42_01460</name>
</gene>
<feature type="transmembrane region" description="Helical" evidence="14">
    <location>
        <begin position="237"/>
        <end position="256"/>
    </location>
</feature>
<reference evidence="16 17" key="1">
    <citation type="submission" date="2019-02" db="EMBL/GenBank/DDBJ databases">
        <title>Aquabacterium sp. strain KMB7.</title>
        <authorList>
            <person name="Chen W.-M."/>
        </authorList>
    </citation>
    <scope>NUCLEOTIDE SEQUENCE [LARGE SCALE GENOMIC DNA]</scope>
    <source>
        <strain evidence="16 17">KMB7</strain>
    </source>
</reference>
<dbReference type="InterPro" id="IPR050351">
    <property type="entry name" value="BphY/WalK/GraS-like"/>
</dbReference>
<dbReference type="SMART" id="SM00388">
    <property type="entry name" value="HisKA"/>
    <property type="match status" value="1"/>
</dbReference>
<dbReference type="GO" id="GO:0005524">
    <property type="term" value="F:ATP binding"/>
    <property type="evidence" value="ECO:0007669"/>
    <property type="project" value="UniProtKB-KW"/>
</dbReference>
<feature type="region of interest" description="Disordered" evidence="13">
    <location>
        <begin position="1"/>
        <end position="68"/>
    </location>
</feature>
<keyword evidence="17" id="KW-1185">Reference proteome</keyword>
<dbReference type="PRINTS" id="PR00344">
    <property type="entry name" value="BCTRLSENSOR"/>
</dbReference>
<feature type="transmembrane region" description="Helical" evidence="14">
    <location>
        <begin position="101"/>
        <end position="120"/>
    </location>
</feature>
<dbReference type="AlphaFoldDB" id="A0A4Q9H2A1"/>
<dbReference type="EMBL" id="SIXI01000001">
    <property type="protein sequence ID" value="TBO34138.1"/>
    <property type="molecule type" value="Genomic_DNA"/>
</dbReference>
<dbReference type="GO" id="GO:0007234">
    <property type="term" value="P:osmosensory signaling via phosphorelay pathway"/>
    <property type="evidence" value="ECO:0007669"/>
    <property type="project" value="TreeGrafter"/>
</dbReference>
<dbReference type="SUPFAM" id="SSF47384">
    <property type="entry name" value="Homodimeric domain of signal transducing histidine kinase"/>
    <property type="match status" value="1"/>
</dbReference>
<sequence length="650" mass="70802">MPTTRSPHHPEPRSAPSRSAVRAGAHPDLDASTLPADTGASWFGGLEDAEASRQPAPDSRSARGAPEDLTASTRWWQAPWRAPLTGSGSGPALGRLYRAFLAARVALAVVLLAGLAASWWMDRRGALALGGLTLGYALVTAVWWWLPSQRQAFTQGQQRLSTKQALATLGVDLATFAVFGFVDKVLNLNAAALMALPVLMGAVLLPRFLAVATAAAATLIILTGTLLSGLFHDDLAAALPGAGLAGFGLMLVALMVSELSSRLAREQSSARSHQEQARQQGQLNRLVIEEMSEGVLVVDRHGRVRSANPSARKLLSAHGSTPQPPFQLRGVPAWRPLVEAIESAFNKPPRPHDTHDLALLFDDRTRRLLRMRVKFTRGRTGQRLDDLCVLFLEDQRVVQARARQDKLAAMGRMTAGIAHEVRNPLAAIAQANALLAEDATDPTQVRLNTMIADNVERLKRIVDDVLTVAPGQRPDAPAIELDRMLRTIADEWQALHPEAASQQRLKVQLQGLPPRELGSVVRVLFEPEHLRRVMVNLLDNAWRHSSAEAGAIELNAELLRDSDTGTLQALVSVASDGKAIDGDTERSLFEPFFSTRSRGTGLGLYISRELCERHGATLDYRQHPPMVRHRNEFYLLLPLVPQAPEQPATP</sequence>
<dbReference type="Pfam" id="PF02518">
    <property type="entry name" value="HATPase_c"/>
    <property type="match status" value="1"/>
</dbReference>
<evidence type="ECO:0000256" key="12">
    <source>
        <dbReference type="ARBA" id="ARBA00023136"/>
    </source>
</evidence>
<dbReference type="GO" id="GO:0000155">
    <property type="term" value="F:phosphorelay sensor kinase activity"/>
    <property type="evidence" value="ECO:0007669"/>
    <property type="project" value="InterPro"/>
</dbReference>
<evidence type="ECO:0000256" key="14">
    <source>
        <dbReference type="SAM" id="Phobius"/>
    </source>
</evidence>
<dbReference type="Gene3D" id="3.30.450.20">
    <property type="entry name" value="PAS domain"/>
    <property type="match status" value="1"/>
</dbReference>
<dbReference type="GO" id="GO:0016020">
    <property type="term" value="C:membrane"/>
    <property type="evidence" value="ECO:0007669"/>
    <property type="project" value="UniProtKB-SubCell"/>
</dbReference>
<comment type="subcellular location">
    <subcellularLocation>
        <location evidence="2">Membrane</location>
        <topology evidence="2">Multi-pass membrane protein</topology>
    </subcellularLocation>
</comment>
<name>A0A4Q9H2A1_9BURK</name>
<protein>
    <recommendedName>
        <fullName evidence="3">histidine kinase</fullName>
        <ecNumber evidence="3">2.7.13.3</ecNumber>
    </recommendedName>
</protein>